<gene>
    <name evidence="4" type="ORF">IT779_23010</name>
</gene>
<dbReference type="PANTHER" id="PTHR43877">
    <property type="entry name" value="AMINOALKYLPHOSPHONATE N-ACETYLTRANSFERASE-RELATED-RELATED"/>
    <property type="match status" value="1"/>
</dbReference>
<dbReference type="Pfam" id="PF13527">
    <property type="entry name" value="Acetyltransf_9"/>
    <property type="match status" value="1"/>
</dbReference>
<keyword evidence="1" id="KW-0808">Transferase</keyword>
<keyword evidence="5" id="KW-1185">Reference proteome</keyword>
<sequence length="157" mass="16536">MWIPLTDDIADIAAPELDGLLIEPVTTAEQLADYAAILASNWNPAAVTVTDFYAAAAPEALAPDCPARYLLGTVDGHAVCTAEVFLHAGVAGLYNICTRPSHRRRGHGAAITVAALRAARSAGYDLAVLQASEEGEPVYRALGFRPVGDFVEYSIAP</sequence>
<dbReference type="SUPFAM" id="SSF55729">
    <property type="entry name" value="Acyl-CoA N-acyltransferases (Nat)"/>
    <property type="match status" value="1"/>
</dbReference>
<evidence type="ECO:0000259" key="3">
    <source>
        <dbReference type="PROSITE" id="PS51186"/>
    </source>
</evidence>
<dbReference type="CDD" id="cd04301">
    <property type="entry name" value="NAT_SF"/>
    <property type="match status" value="1"/>
</dbReference>
<dbReference type="Proteomes" id="UP000655751">
    <property type="component" value="Unassembled WGS sequence"/>
</dbReference>
<dbReference type="InterPro" id="IPR000182">
    <property type="entry name" value="GNAT_dom"/>
</dbReference>
<dbReference type="InterPro" id="IPR050832">
    <property type="entry name" value="Bact_Acetyltransf"/>
</dbReference>
<evidence type="ECO:0000313" key="5">
    <source>
        <dbReference type="Proteomes" id="UP000655751"/>
    </source>
</evidence>
<proteinExistence type="predicted"/>
<dbReference type="Gene3D" id="3.40.630.30">
    <property type="match status" value="1"/>
</dbReference>
<comment type="caution">
    <text evidence="4">The sequence shown here is derived from an EMBL/GenBank/DDBJ whole genome shotgun (WGS) entry which is preliminary data.</text>
</comment>
<feature type="domain" description="N-acetyltransferase" evidence="3">
    <location>
        <begin position="20"/>
        <end position="157"/>
    </location>
</feature>
<dbReference type="PANTHER" id="PTHR43877:SF1">
    <property type="entry name" value="ACETYLTRANSFERASE"/>
    <property type="match status" value="1"/>
</dbReference>
<evidence type="ECO:0000256" key="2">
    <source>
        <dbReference type="ARBA" id="ARBA00023315"/>
    </source>
</evidence>
<dbReference type="InterPro" id="IPR016181">
    <property type="entry name" value="Acyl_CoA_acyltransferase"/>
</dbReference>
<accession>A0A931IEM6</accession>
<evidence type="ECO:0000313" key="4">
    <source>
        <dbReference type="EMBL" id="MBH0779143.1"/>
    </source>
</evidence>
<keyword evidence="2" id="KW-0012">Acyltransferase</keyword>
<dbReference type="GO" id="GO:0016747">
    <property type="term" value="F:acyltransferase activity, transferring groups other than amino-acyl groups"/>
    <property type="evidence" value="ECO:0007669"/>
    <property type="project" value="InterPro"/>
</dbReference>
<dbReference type="AlphaFoldDB" id="A0A931IEM6"/>
<reference evidence="4" key="1">
    <citation type="submission" date="2020-11" db="EMBL/GenBank/DDBJ databases">
        <title>Nocardia NEAU-351.nov., a novel actinomycete isolated from the cow dung.</title>
        <authorList>
            <person name="Zhang X."/>
        </authorList>
    </citation>
    <scope>NUCLEOTIDE SEQUENCE</scope>
    <source>
        <strain evidence="4">NEAU-351</strain>
    </source>
</reference>
<protein>
    <submittedName>
        <fullName evidence="4">GNAT family N-acetyltransferase</fullName>
    </submittedName>
</protein>
<organism evidence="4 5">
    <name type="scientific">Nocardia bovistercoris</name>
    <dbReference type="NCBI Taxonomy" id="2785916"/>
    <lineage>
        <taxon>Bacteria</taxon>
        <taxon>Bacillati</taxon>
        <taxon>Actinomycetota</taxon>
        <taxon>Actinomycetes</taxon>
        <taxon>Mycobacteriales</taxon>
        <taxon>Nocardiaceae</taxon>
        <taxon>Nocardia</taxon>
    </lineage>
</organism>
<dbReference type="PROSITE" id="PS51186">
    <property type="entry name" value="GNAT"/>
    <property type="match status" value="1"/>
</dbReference>
<name>A0A931IEM6_9NOCA</name>
<evidence type="ECO:0000256" key="1">
    <source>
        <dbReference type="ARBA" id="ARBA00022679"/>
    </source>
</evidence>
<dbReference type="EMBL" id="JADMLG010000009">
    <property type="protein sequence ID" value="MBH0779143.1"/>
    <property type="molecule type" value="Genomic_DNA"/>
</dbReference>